<feature type="domain" description="Major facilitator superfamily (MFS) profile" evidence="7">
    <location>
        <begin position="11"/>
        <end position="424"/>
    </location>
</feature>
<dbReference type="Pfam" id="PF07690">
    <property type="entry name" value="MFS_1"/>
    <property type="match status" value="1"/>
</dbReference>
<evidence type="ECO:0000256" key="1">
    <source>
        <dbReference type="ARBA" id="ARBA00004141"/>
    </source>
</evidence>
<feature type="transmembrane region" description="Helical" evidence="6">
    <location>
        <begin position="239"/>
        <end position="264"/>
    </location>
</feature>
<feature type="transmembrane region" description="Helical" evidence="6">
    <location>
        <begin position="303"/>
        <end position="321"/>
    </location>
</feature>
<reference evidence="8 9" key="1">
    <citation type="journal article" date="2021" name="Environ. Microbiol.">
        <title>Gene family expansions and transcriptome signatures uncover fungal adaptations to wood decay.</title>
        <authorList>
            <person name="Hage H."/>
            <person name="Miyauchi S."/>
            <person name="Viragh M."/>
            <person name="Drula E."/>
            <person name="Min B."/>
            <person name="Chaduli D."/>
            <person name="Navarro D."/>
            <person name="Favel A."/>
            <person name="Norest M."/>
            <person name="Lesage-Meessen L."/>
            <person name="Balint B."/>
            <person name="Merenyi Z."/>
            <person name="de Eugenio L."/>
            <person name="Morin E."/>
            <person name="Martinez A.T."/>
            <person name="Baldrian P."/>
            <person name="Stursova M."/>
            <person name="Martinez M.J."/>
            <person name="Novotny C."/>
            <person name="Magnuson J.K."/>
            <person name="Spatafora J.W."/>
            <person name="Maurice S."/>
            <person name="Pangilinan J."/>
            <person name="Andreopoulos W."/>
            <person name="LaButti K."/>
            <person name="Hundley H."/>
            <person name="Na H."/>
            <person name="Kuo A."/>
            <person name="Barry K."/>
            <person name="Lipzen A."/>
            <person name="Henrissat B."/>
            <person name="Riley R."/>
            <person name="Ahrendt S."/>
            <person name="Nagy L.G."/>
            <person name="Grigoriev I.V."/>
            <person name="Martin F."/>
            <person name="Rosso M.N."/>
        </authorList>
    </citation>
    <scope>NUCLEOTIDE SEQUENCE [LARGE SCALE GENOMIC DNA]</scope>
    <source>
        <strain evidence="8 9">CIRM-BRFM 1785</strain>
    </source>
</reference>
<feature type="transmembrane region" description="Helical" evidence="6">
    <location>
        <begin position="327"/>
        <end position="350"/>
    </location>
</feature>
<protein>
    <submittedName>
        <fullName evidence="8">MFS general substrate transporter</fullName>
    </submittedName>
</protein>
<evidence type="ECO:0000313" key="9">
    <source>
        <dbReference type="Proteomes" id="UP000814176"/>
    </source>
</evidence>
<feature type="non-terminal residue" evidence="8">
    <location>
        <position position="1"/>
    </location>
</feature>
<dbReference type="GeneID" id="72009370"/>
<dbReference type="EMBL" id="JADCUA010000004">
    <property type="protein sequence ID" value="KAH9840889.1"/>
    <property type="molecule type" value="Genomic_DNA"/>
</dbReference>
<feature type="transmembrane region" description="Helical" evidence="6">
    <location>
        <begin position="102"/>
        <end position="125"/>
    </location>
</feature>
<dbReference type="InterPro" id="IPR036259">
    <property type="entry name" value="MFS_trans_sf"/>
</dbReference>
<gene>
    <name evidence="8" type="ORF">C8Q71DRAFT_889933</name>
</gene>
<evidence type="ECO:0000256" key="5">
    <source>
        <dbReference type="ARBA" id="ARBA00023136"/>
    </source>
</evidence>
<feature type="transmembrane region" description="Helical" evidence="6">
    <location>
        <begin position="137"/>
        <end position="158"/>
    </location>
</feature>
<dbReference type="PROSITE" id="PS50850">
    <property type="entry name" value="MFS"/>
    <property type="match status" value="1"/>
</dbReference>
<dbReference type="Proteomes" id="UP000814176">
    <property type="component" value="Unassembled WGS sequence"/>
</dbReference>
<dbReference type="InterPro" id="IPR020846">
    <property type="entry name" value="MFS_dom"/>
</dbReference>
<keyword evidence="4 6" id="KW-1133">Transmembrane helix</keyword>
<dbReference type="CDD" id="cd17327">
    <property type="entry name" value="MFS_FEN2_like"/>
    <property type="match status" value="1"/>
</dbReference>
<keyword evidence="3 6" id="KW-0812">Transmembrane</keyword>
<feature type="transmembrane region" description="Helical" evidence="6">
    <location>
        <begin position="362"/>
        <end position="383"/>
    </location>
</feature>
<proteinExistence type="predicted"/>
<evidence type="ECO:0000256" key="4">
    <source>
        <dbReference type="ARBA" id="ARBA00022989"/>
    </source>
</evidence>
<evidence type="ECO:0000256" key="3">
    <source>
        <dbReference type="ARBA" id="ARBA00022692"/>
    </source>
</evidence>
<feature type="transmembrane region" description="Helical" evidence="6">
    <location>
        <begin position="395"/>
        <end position="414"/>
    </location>
</feature>
<feature type="transmembrane region" description="Helical" evidence="6">
    <location>
        <begin position="78"/>
        <end position="96"/>
    </location>
</feature>
<comment type="caution">
    <text evidence="8">The sequence shown here is derived from an EMBL/GenBank/DDBJ whole genome shotgun (WGS) entry which is preliminary data.</text>
</comment>
<evidence type="ECO:0000313" key="8">
    <source>
        <dbReference type="EMBL" id="KAH9840889.1"/>
    </source>
</evidence>
<keyword evidence="9" id="KW-1185">Reference proteome</keyword>
<dbReference type="InterPro" id="IPR011701">
    <property type="entry name" value="MFS"/>
</dbReference>
<comment type="subcellular location">
    <subcellularLocation>
        <location evidence="1">Membrane</location>
        <topology evidence="1">Multi-pass membrane protein</topology>
    </subcellularLocation>
</comment>
<dbReference type="Gene3D" id="1.20.1250.20">
    <property type="entry name" value="MFS general substrate transporter like domains"/>
    <property type="match status" value="2"/>
</dbReference>
<feature type="transmembrane region" description="Helical" evidence="6">
    <location>
        <begin position="276"/>
        <end position="296"/>
    </location>
</feature>
<dbReference type="SUPFAM" id="SSF103473">
    <property type="entry name" value="MFS general substrate transporter"/>
    <property type="match status" value="1"/>
</dbReference>
<dbReference type="RefSeq" id="XP_047782355.1">
    <property type="nucleotide sequence ID" value="XM_047928638.1"/>
</dbReference>
<dbReference type="PANTHER" id="PTHR43791">
    <property type="entry name" value="PERMEASE-RELATED"/>
    <property type="match status" value="1"/>
</dbReference>
<keyword evidence="2" id="KW-0813">Transport</keyword>
<dbReference type="PANTHER" id="PTHR43791:SF36">
    <property type="entry name" value="TRANSPORTER, PUTATIVE (AFU_ORTHOLOGUE AFUA_6G08340)-RELATED"/>
    <property type="match status" value="1"/>
</dbReference>
<evidence type="ECO:0000256" key="6">
    <source>
        <dbReference type="SAM" id="Phobius"/>
    </source>
</evidence>
<keyword evidence="5 6" id="KW-0472">Membrane</keyword>
<evidence type="ECO:0000256" key="2">
    <source>
        <dbReference type="ARBA" id="ARBA00022448"/>
    </source>
</evidence>
<evidence type="ECO:0000259" key="7">
    <source>
        <dbReference type="PROSITE" id="PS50850"/>
    </source>
</evidence>
<feature type="transmembrane region" description="Helical" evidence="6">
    <location>
        <begin position="170"/>
        <end position="192"/>
    </location>
</feature>
<organism evidence="8 9">
    <name type="scientific">Rhodofomes roseus</name>
    <dbReference type="NCBI Taxonomy" id="34475"/>
    <lineage>
        <taxon>Eukaryota</taxon>
        <taxon>Fungi</taxon>
        <taxon>Dikarya</taxon>
        <taxon>Basidiomycota</taxon>
        <taxon>Agaricomycotina</taxon>
        <taxon>Agaricomycetes</taxon>
        <taxon>Polyporales</taxon>
        <taxon>Rhodofomes</taxon>
    </lineage>
</organism>
<sequence length="493" mass="53419">RRVLRKLDLRLLPIATVLYLLAYLDRTNVGNAKIAGMTTDLGLTGVQFNLISASFYIPYCSLEVPANVGLKYFRPSRWIPFIMTCWGIVVVCTAFVKNFAGLLVIRLLLGACESGLWPGLSFWLALWYPREAQAQRFAIYVAATNLSGAFGGLLAYAIEKMNGIGGLAGWSWIFLLEGLVTVIIAVSSALVMQDFPDTATFLSSEERTWLLDTLKKDTVSSSKELKHKFLVQALRDPHAYLFAIVNFFIVIPLASFAVFLPTIIVGLGYSSVHAQLLSVPPNIIGSIFTVIVGVASDKAGARGPFIFGSALLSLTGYVILFATEIPIVGYVGTLIASCGLTPASLCTLAWTAGNAGGDVKRGVMIAVMGTIGNSGAIVSSFIYQSQDSPRYHPGHATNIACTCITATLSIVGMLEYARLSRKKSQQCEKEGIGLDRADEFSELGDGSPLYRYGPWIHVASTTLTAEIPADILSERHTQRSASSRRSSRYHLEC</sequence>
<name>A0ABQ8KQJ4_9APHY</name>
<accession>A0ABQ8KQJ4</accession>